<organism evidence="2 3">
    <name type="scientific">Streptomyces asiaticus subsp. ignotus</name>
    <dbReference type="NCBI Taxonomy" id="3098222"/>
    <lineage>
        <taxon>Bacteria</taxon>
        <taxon>Bacillati</taxon>
        <taxon>Actinomycetota</taxon>
        <taxon>Actinomycetes</taxon>
        <taxon>Kitasatosporales</taxon>
        <taxon>Streptomycetaceae</taxon>
        <taxon>Streptomyces</taxon>
        <taxon>Streptomyces violaceusniger group</taxon>
    </lineage>
</organism>
<gene>
    <name evidence="2" type="ORF">V2J94_04575</name>
</gene>
<comment type="caution">
    <text evidence="2">The sequence shown here is derived from an EMBL/GenBank/DDBJ whole genome shotgun (WGS) entry which is preliminary data.</text>
</comment>
<protein>
    <submittedName>
        <fullName evidence="2">Cupin domain-containing protein</fullName>
    </submittedName>
</protein>
<dbReference type="Proteomes" id="UP001354709">
    <property type="component" value="Unassembled WGS sequence"/>
</dbReference>
<evidence type="ECO:0000313" key="2">
    <source>
        <dbReference type="EMBL" id="MEE4591168.1"/>
    </source>
</evidence>
<evidence type="ECO:0000259" key="1">
    <source>
        <dbReference type="Pfam" id="PF07883"/>
    </source>
</evidence>
<dbReference type="InterPro" id="IPR014710">
    <property type="entry name" value="RmlC-like_jellyroll"/>
</dbReference>
<proteinExistence type="predicted"/>
<dbReference type="PANTHER" id="PTHR43698:SF1">
    <property type="entry name" value="BLL4564 PROTEIN"/>
    <property type="match status" value="1"/>
</dbReference>
<dbReference type="InterPro" id="IPR047263">
    <property type="entry name" value="HNL-like_cupin"/>
</dbReference>
<dbReference type="EMBL" id="JAZBJO010000002">
    <property type="protein sequence ID" value="MEE4591168.1"/>
    <property type="molecule type" value="Genomic_DNA"/>
</dbReference>
<reference evidence="2 3" key="1">
    <citation type="submission" date="2023-11" db="EMBL/GenBank/DDBJ databases">
        <title>30 novel species of actinomycetes from the DSMZ collection.</title>
        <authorList>
            <person name="Nouioui I."/>
        </authorList>
    </citation>
    <scope>NUCLEOTIDE SEQUENCE [LARGE SCALE GENOMIC DNA]</scope>
    <source>
        <strain evidence="2 3">DSM 41524</strain>
    </source>
</reference>
<dbReference type="SUPFAM" id="SSF51182">
    <property type="entry name" value="RmlC-like cupins"/>
    <property type="match status" value="1"/>
</dbReference>
<evidence type="ECO:0000313" key="3">
    <source>
        <dbReference type="Proteomes" id="UP001354709"/>
    </source>
</evidence>
<dbReference type="RefSeq" id="WP_330806402.1">
    <property type="nucleotide sequence ID" value="NZ_JAZBJO010000002.1"/>
</dbReference>
<name>A0ABU7PPZ6_9ACTN</name>
<sequence>MQITRSSINIVKGPADWFTGEVYIDAVAAAPAPSRVSAALVHFMPGARTHWHRHPLSQTVFVTEGIGLCQRRGGPIEVIRPGDRVLFEADEEHWHGAAPNRLMVHLAINEADADHDVVHWLTPVTDDEYAAAPPTDWHRPIGAV</sequence>
<dbReference type="CDD" id="cd02233">
    <property type="entry name" value="cupin_HNL-like"/>
    <property type="match status" value="1"/>
</dbReference>
<dbReference type="InterPro" id="IPR011051">
    <property type="entry name" value="RmlC_Cupin_sf"/>
</dbReference>
<dbReference type="Pfam" id="PF07883">
    <property type="entry name" value="Cupin_2"/>
    <property type="match status" value="1"/>
</dbReference>
<dbReference type="InterPro" id="IPR013096">
    <property type="entry name" value="Cupin_2"/>
</dbReference>
<dbReference type="Gene3D" id="2.60.120.10">
    <property type="entry name" value="Jelly Rolls"/>
    <property type="match status" value="1"/>
</dbReference>
<accession>A0ABU7PPZ6</accession>
<keyword evidence="3" id="KW-1185">Reference proteome</keyword>
<feature type="domain" description="Cupin type-2" evidence="1">
    <location>
        <begin position="40"/>
        <end position="98"/>
    </location>
</feature>
<dbReference type="PANTHER" id="PTHR43698">
    <property type="entry name" value="RIBD C-TERMINAL DOMAIN CONTAINING PROTEIN"/>
    <property type="match status" value="1"/>
</dbReference>